<dbReference type="SUPFAM" id="SSF50494">
    <property type="entry name" value="Trypsin-like serine proteases"/>
    <property type="match status" value="1"/>
</dbReference>
<evidence type="ECO:0000256" key="1">
    <source>
        <dbReference type="ARBA" id="ARBA00023026"/>
    </source>
</evidence>
<keyword evidence="3" id="KW-0645">Protease</keyword>
<dbReference type="GO" id="GO:0006508">
    <property type="term" value="P:proteolysis"/>
    <property type="evidence" value="ECO:0007669"/>
    <property type="project" value="UniProtKB-KW"/>
</dbReference>
<keyword evidence="3" id="KW-0378">Hydrolase</keyword>
<dbReference type="RefSeq" id="XP_024579715.1">
    <property type="nucleotide sequence ID" value="XM_024729327.1"/>
</dbReference>
<dbReference type="Proteomes" id="UP000054928">
    <property type="component" value="Unassembled WGS sequence"/>
</dbReference>
<feature type="chain" id="PRO_5006058833" evidence="2">
    <location>
        <begin position="19"/>
        <end position="425"/>
    </location>
</feature>
<dbReference type="PANTHER" id="PTHR36234:SF5">
    <property type="entry name" value="LYSYL ENDOPEPTIDASE"/>
    <property type="match status" value="1"/>
</dbReference>
<reference evidence="4" key="1">
    <citation type="submission" date="2014-09" db="EMBL/GenBank/DDBJ databases">
        <authorList>
            <person name="Sharma Rahul"/>
            <person name="Thines Marco"/>
        </authorList>
    </citation>
    <scope>NUCLEOTIDE SEQUENCE [LARGE SCALE GENOMIC DNA]</scope>
</reference>
<dbReference type="EMBL" id="CCYD01000653">
    <property type="protein sequence ID" value="CEG43346.1"/>
    <property type="molecule type" value="Genomic_DNA"/>
</dbReference>
<accession>A0A0P1APR5</accession>
<feature type="signal peptide" evidence="2">
    <location>
        <begin position="1"/>
        <end position="18"/>
    </location>
</feature>
<evidence type="ECO:0000313" key="3">
    <source>
        <dbReference type="EMBL" id="CEG43346.1"/>
    </source>
</evidence>
<keyword evidence="1" id="KW-0843">Virulence</keyword>
<proteinExistence type="predicted"/>
<dbReference type="Pfam" id="PF13365">
    <property type="entry name" value="Trypsin_2"/>
    <property type="match status" value="1"/>
</dbReference>
<dbReference type="PANTHER" id="PTHR36234">
    <property type="entry name" value="LYSYL ENDOPEPTIDASE"/>
    <property type="match status" value="1"/>
</dbReference>
<dbReference type="OrthoDB" id="115707at2759"/>
<sequence length="425" mass="45418">MHWRAILMSVLATATIEATTTGHIVQLSIGAGCNFSDYSTLPLATPKKPSYHLQLDPGLGKGIYVLHFSHFNLPETDILIARSSDGTAKLPPVAIWSGKNTSGTFDSIGIVGTGISLELIKRAHSIHSTPCSGFTIERLFFSPKKFLVKAQQLQIAIKVPLISTANATESDTDESVCGVDESVAAACVPFSTNHEDGTIMLTKSRSVARLSIIKENGMQIASCTGWLLGCEGHLITNEHCISNNQDARNTKVEFLAEASSCTGIDTCATRGGCPGPVSLIGTTLVAVSKELDYALVRLDGNNNIADFKTLYETTGYLQFRGTGAVMNENIYIPQHPLGYGKRIAWLHNNQLGRVESAVVTECRKGDIGYYIDTQEGSSGSPIIAKRDSNVIALHHCGGCLNGGIPAIALIEDLTKKSLLPKCAVA</sequence>
<keyword evidence="2" id="KW-0732">Signal</keyword>
<evidence type="ECO:0000313" key="4">
    <source>
        <dbReference type="Proteomes" id="UP000054928"/>
    </source>
</evidence>
<dbReference type="GO" id="GO:0008233">
    <property type="term" value="F:peptidase activity"/>
    <property type="evidence" value="ECO:0007669"/>
    <property type="project" value="UniProtKB-KW"/>
</dbReference>
<dbReference type="PROSITE" id="PS51257">
    <property type="entry name" value="PROKAR_LIPOPROTEIN"/>
    <property type="match status" value="1"/>
</dbReference>
<evidence type="ECO:0000256" key="2">
    <source>
        <dbReference type="SAM" id="SignalP"/>
    </source>
</evidence>
<organism evidence="3 4">
    <name type="scientific">Plasmopara halstedii</name>
    <name type="common">Downy mildew of sunflower</name>
    <dbReference type="NCBI Taxonomy" id="4781"/>
    <lineage>
        <taxon>Eukaryota</taxon>
        <taxon>Sar</taxon>
        <taxon>Stramenopiles</taxon>
        <taxon>Oomycota</taxon>
        <taxon>Peronosporomycetes</taxon>
        <taxon>Peronosporales</taxon>
        <taxon>Peronosporaceae</taxon>
        <taxon>Plasmopara</taxon>
    </lineage>
</organism>
<keyword evidence="4" id="KW-1185">Reference proteome</keyword>
<dbReference type="InterPro" id="IPR043504">
    <property type="entry name" value="Peptidase_S1_PA_chymotrypsin"/>
</dbReference>
<protein>
    <submittedName>
        <fullName evidence="3">Serine protease v8</fullName>
    </submittedName>
</protein>
<name>A0A0P1APR5_PLAHL</name>
<dbReference type="Gene3D" id="2.40.10.10">
    <property type="entry name" value="Trypsin-like serine proteases"/>
    <property type="match status" value="2"/>
</dbReference>
<dbReference type="AlphaFoldDB" id="A0A0P1APR5"/>
<dbReference type="InterPro" id="IPR009003">
    <property type="entry name" value="Peptidase_S1_PA"/>
</dbReference>
<dbReference type="STRING" id="4781.A0A0P1APR5"/>
<dbReference type="GeneID" id="36408601"/>